<dbReference type="RefSeq" id="WP_157552919.1">
    <property type="nucleotide sequence ID" value="NZ_CP130472.1"/>
</dbReference>
<keyword evidence="4" id="KW-1185">Reference proteome</keyword>
<dbReference type="Proteomes" id="UP001235874">
    <property type="component" value="Chromosome"/>
</dbReference>
<feature type="coiled-coil region" evidence="1">
    <location>
        <begin position="68"/>
        <end position="95"/>
    </location>
</feature>
<organism evidence="3 4">
    <name type="scientific">Micromonospora profundi</name>
    <dbReference type="NCBI Taxonomy" id="1420889"/>
    <lineage>
        <taxon>Bacteria</taxon>
        <taxon>Bacillati</taxon>
        <taxon>Actinomycetota</taxon>
        <taxon>Actinomycetes</taxon>
        <taxon>Micromonosporales</taxon>
        <taxon>Micromonosporaceae</taxon>
        <taxon>Micromonospora</taxon>
    </lineage>
</organism>
<dbReference type="AlphaFoldDB" id="A0AAJ6HNU0"/>
<evidence type="ECO:0000313" key="4">
    <source>
        <dbReference type="Proteomes" id="UP001235874"/>
    </source>
</evidence>
<keyword evidence="1" id="KW-0175">Coiled coil</keyword>
<protein>
    <submittedName>
        <fullName evidence="3">Uncharacterized protein</fullName>
    </submittedName>
</protein>
<feature type="region of interest" description="Disordered" evidence="2">
    <location>
        <begin position="1"/>
        <end position="24"/>
    </location>
</feature>
<proteinExistence type="predicted"/>
<evidence type="ECO:0000256" key="1">
    <source>
        <dbReference type="SAM" id="Coils"/>
    </source>
</evidence>
<feature type="region of interest" description="Disordered" evidence="2">
    <location>
        <begin position="95"/>
        <end position="131"/>
    </location>
</feature>
<feature type="compositionally biased region" description="Basic and acidic residues" evidence="2">
    <location>
        <begin position="121"/>
        <end position="131"/>
    </location>
</feature>
<gene>
    <name evidence="3" type="ORF">Q3V37_23570</name>
</gene>
<dbReference type="KEGG" id="mprn:Q3V37_23570"/>
<name>A0AAJ6HNU0_9ACTN</name>
<accession>A0AAJ6HNU0</accession>
<evidence type="ECO:0000256" key="2">
    <source>
        <dbReference type="SAM" id="MobiDB-lite"/>
    </source>
</evidence>
<dbReference type="EMBL" id="CP130472">
    <property type="protein sequence ID" value="WLS44345.1"/>
    <property type="molecule type" value="Genomic_DNA"/>
</dbReference>
<sequence>MEMTKRIGGALAPSDEHEPQPAQPEQRYVVEDALWVVPSSNYVDPSPPLETSIFDDPNRLGNAWLLTVSTLKAEARESKEKKRQIEEKARALIEEADRAVVPPNDHQADRSTEVSQPITKAKGEGPDGLFDRLDRLAQAATKRLTLRHG</sequence>
<reference evidence="3 4" key="1">
    <citation type="submission" date="2023-07" db="EMBL/GenBank/DDBJ databases">
        <title>Micromonospora profundi TRM 95458 converts glycerol to a new osmotic compound.</title>
        <authorList>
            <person name="Lu D."/>
        </authorList>
    </citation>
    <scope>NUCLEOTIDE SEQUENCE [LARGE SCALE GENOMIC DNA]</scope>
    <source>
        <strain evidence="3 4">TRM95458</strain>
    </source>
</reference>
<evidence type="ECO:0000313" key="3">
    <source>
        <dbReference type="EMBL" id="WLS44345.1"/>
    </source>
</evidence>